<protein>
    <recommendedName>
        <fullName evidence="4">Potassium voltage-gated channel subfamily KQT member 3</fullName>
    </recommendedName>
</protein>
<feature type="region of interest" description="Disordered" evidence="1">
    <location>
        <begin position="1"/>
        <end position="75"/>
    </location>
</feature>
<dbReference type="OrthoDB" id="8879391at2759"/>
<gene>
    <name evidence="2" type="ORF">DUI87_07015</name>
</gene>
<dbReference type="STRING" id="333673.A0A3M0KNM9"/>
<keyword evidence="3" id="KW-1185">Reference proteome</keyword>
<dbReference type="InterPro" id="IPR006311">
    <property type="entry name" value="TAT_signal"/>
</dbReference>
<comment type="caution">
    <text evidence="2">The sequence shown here is derived from an EMBL/GenBank/DDBJ whole genome shotgun (WGS) entry which is preliminary data.</text>
</comment>
<feature type="compositionally biased region" description="Low complexity" evidence="1">
    <location>
        <begin position="16"/>
        <end position="30"/>
    </location>
</feature>
<dbReference type="EMBL" id="QRBI01000104">
    <property type="protein sequence ID" value="RMC14839.1"/>
    <property type="molecule type" value="Genomic_DNA"/>
</dbReference>
<proteinExistence type="predicted"/>
<accession>A0A3M0KNM9</accession>
<name>A0A3M0KNM9_HIRRU</name>
<evidence type="ECO:0000313" key="2">
    <source>
        <dbReference type="EMBL" id="RMC14839.1"/>
    </source>
</evidence>
<reference evidence="2 3" key="1">
    <citation type="submission" date="2018-07" db="EMBL/GenBank/DDBJ databases">
        <title>A high quality draft genome assembly of the barn swallow (H. rustica rustica).</title>
        <authorList>
            <person name="Formenti G."/>
            <person name="Chiara M."/>
            <person name="Poveda L."/>
            <person name="Francoijs K.-J."/>
            <person name="Bonisoli-Alquati A."/>
            <person name="Canova L."/>
            <person name="Gianfranceschi L."/>
            <person name="Horner D.S."/>
            <person name="Saino N."/>
        </authorList>
    </citation>
    <scope>NUCLEOTIDE SEQUENCE [LARGE SCALE GENOMIC DNA]</scope>
    <source>
        <strain evidence="2">Chelidonia</strain>
        <tissue evidence="2">Blood</tissue>
    </source>
</reference>
<organism evidence="2 3">
    <name type="scientific">Hirundo rustica rustica</name>
    <dbReference type="NCBI Taxonomy" id="333673"/>
    <lineage>
        <taxon>Eukaryota</taxon>
        <taxon>Metazoa</taxon>
        <taxon>Chordata</taxon>
        <taxon>Craniata</taxon>
        <taxon>Vertebrata</taxon>
        <taxon>Euteleostomi</taxon>
        <taxon>Archelosauria</taxon>
        <taxon>Archosauria</taxon>
        <taxon>Dinosauria</taxon>
        <taxon>Saurischia</taxon>
        <taxon>Theropoda</taxon>
        <taxon>Coelurosauria</taxon>
        <taxon>Aves</taxon>
        <taxon>Neognathae</taxon>
        <taxon>Neoaves</taxon>
        <taxon>Telluraves</taxon>
        <taxon>Australaves</taxon>
        <taxon>Passeriformes</taxon>
        <taxon>Sylvioidea</taxon>
        <taxon>Hirundinidae</taxon>
        <taxon>Hirundo</taxon>
    </lineage>
</organism>
<dbReference type="PROSITE" id="PS51318">
    <property type="entry name" value="TAT"/>
    <property type="match status" value="1"/>
</dbReference>
<evidence type="ECO:0008006" key="4">
    <source>
        <dbReference type="Google" id="ProtNLM"/>
    </source>
</evidence>
<evidence type="ECO:0000256" key="1">
    <source>
        <dbReference type="SAM" id="MobiDB-lite"/>
    </source>
</evidence>
<dbReference type="Proteomes" id="UP000269221">
    <property type="component" value="Unassembled WGS sequence"/>
</dbReference>
<sequence length="111" mass="11330">MGLKARRGAAGGSAAGGAAAAAGRRAAAGGDPEQGSLALGSGGDRDGTLLLEGGGKEEGGKRSPPGLGLLAKTPLSRPVKRNHARYRRIQTLIYDALERPRGWALLYHAFV</sequence>
<evidence type="ECO:0000313" key="3">
    <source>
        <dbReference type="Proteomes" id="UP000269221"/>
    </source>
</evidence>
<dbReference type="AlphaFoldDB" id="A0A3M0KNM9"/>